<proteinExistence type="predicted"/>
<gene>
    <name evidence="2" type="ORF">POL72_41445</name>
</gene>
<dbReference type="EMBL" id="JAQNDK010000005">
    <property type="protein sequence ID" value="MDC0684261.1"/>
    <property type="molecule type" value="Genomic_DNA"/>
</dbReference>
<dbReference type="Proteomes" id="UP001217485">
    <property type="component" value="Unassembled WGS sequence"/>
</dbReference>
<evidence type="ECO:0000256" key="1">
    <source>
        <dbReference type="SAM" id="MobiDB-lite"/>
    </source>
</evidence>
<protein>
    <recommendedName>
        <fullName evidence="4">PglZ domain-containing protein</fullName>
    </recommendedName>
</protein>
<comment type="caution">
    <text evidence="2">The sequence shown here is derived from an EMBL/GenBank/DDBJ whole genome shotgun (WGS) entry which is preliminary data.</text>
</comment>
<reference evidence="2 3" key="1">
    <citation type="submission" date="2023-01" db="EMBL/GenBank/DDBJ databases">
        <title>Minimal conservation of predation-associated metabolite biosynthetic gene clusters underscores biosynthetic potential of Myxococcota including descriptions for ten novel species: Archangium lansinium sp. nov., Myxococcus landrumus sp. nov., Nannocystis bai.</title>
        <authorList>
            <person name="Ahearne A."/>
            <person name="Stevens C."/>
            <person name="Dowd S."/>
        </authorList>
    </citation>
    <scope>NUCLEOTIDE SEQUENCE [LARGE SCALE GENOMIC DNA]</scope>
    <source>
        <strain evidence="2 3">WIWO2</strain>
    </source>
</reference>
<feature type="compositionally biased region" description="Low complexity" evidence="1">
    <location>
        <begin position="294"/>
        <end position="338"/>
    </location>
</feature>
<keyword evidence="3" id="KW-1185">Reference proteome</keyword>
<evidence type="ECO:0000313" key="3">
    <source>
        <dbReference type="Proteomes" id="UP001217485"/>
    </source>
</evidence>
<feature type="compositionally biased region" description="Low complexity" evidence="1">
    <location>
        <begin position="358"/>
        <end position="379"/>
    </location>
</feature>
<evidence type="ECO:0008006" key="4">
    <source>
        <dbReference type="Google" id="ProtNLM"/>
    </source>
</evidence>
<feature type="region of interest" description="Disordered" evidence="1">
    <location>
        <begin position="186"/>
        <end position="392"/>
    </location>
</feature>
<feature type="compositionally biased region" description="Basic and acidic residues" evidence="1">
    <location>
        <begin position="380"/>
        <end position="392"/>
    </location>
</feature>
<accession>A0ABT5CGQ7</accession>
<sequence length="673" mass="69895">MRLDPVSRLDSASEEGRPTSPPAPPCGTARFAPSGQGADSERELRSQRFLWASAPAAPDGQLRATIEEAVELALALRGALPPRVQAGAPVEVVIADQIFRARALGAAGLAVALPRLAGGRAASPRAIHPDDSATLLAWLGAAREAPVALVFDADDRSAQVLAPVPLADLVERSACDGYGAISSVSPRGQARSLAARGEERPVGPAQPSAAARSPVEALQAEPTALDDARPAGPTALDDALQAGPTAPDEALRARPTAPETHRAAASPASAEGRTEGRLRGVLPPRSSRIRRADAPAAVAGRGAVAARAPGASTPPAADEAAAMAPASAEPVAPAAEPAAPHEEHGAGTTLRPPRGAHEAAPSAPSAPSADAAQADADAPPEARRERKAPRDRVLSAAEWRALAVELDNARGPKPVRVIEQLFATHYTPLLGATLAGETDAAVRGVVDSWRTSFEHSYREAFSALRVTGKRPPMVFDAPDIAARIARLNGARGVKLLLVDAMRFDLGERVAAHLREMMMDRAILVERSLLWAALPPTTTAQISLLARGPDGLRETMPPSEAEPAIARGRAVATLRRERVGSRELMKLDLVEARLRAAGPPLAERIEAIAEEVADVVARFMASLPPRTLLLVFGDHGFRMTPMGDGSATGPASQGGGSPEEVLVPAQAWLVGGVH</sequence>
<name>A0ABT5CGQ7_9BACT</name>
<organism evidence="2 3">
    <name type="scientific">Sorangium atrum</name>
    <dbReference type="NCBI Taxonomy" id="2995308"/>
    <lineage>
        <taxon>Bacteria</taxon>
        <taxon>Pseudomonadati</taxon>
        <taxon>Myxococcota</taxon>
        <taxon>Polyangia</taxon>
        <taxon>Polyangiales</taxon>
        <taxon>Polyangiaceae</taxon>
        <taxon>Sorangium</taxon>
    </lineage>
</organism>
<feature type="region of interest" description="Disordered" evidence="1">
    <location>
        <begin position="1"/>
        <end position="40"/>
    </location>
</feature>
<evidence type="ECO:0000313" key="2">
    <source>
        <dbReference type="EMBL" id="MDC0684261.1"/>
    </source>
</evidence>
<dbReference type="RefSeq" id="WP_272102384.1">
    <property type="nucleotide sequence ID" value="NZ_JAQNDK010000005.1"/>
</dbReference>